<dbReference type="InterPro" id="IPR012349">
    <property type="entry name" value="Split_barrel_FMN-bd"/>
</dbReference>
<evidence type="ECO:0008006" key="4">
    <source>
        <dbReference type="Google" id="ProtNLM"/>
    </source>
</evidence>
<sequence length="344" mass="36182">MLVSALCVPVLAQLMPNVAELRYQGRRSGRRIALPVACARIGDTVVVRVARAESKTWWRNFTTPHPASIRRDGRWVNGMAHVAYPGTLEHEELAAYYQQILTHCEVPVADPLVVIELPPHTKDTSGLRHQSPRDGLWRRWTMTVTAGEAVGFTAPALVGVLVRDAAPATAAAALLAAGLWEGTVLGAAQARVLVPVVPGLRGRSWITATVLGSMVAWSIALVAMTVGDSVAHGPAAVSVPLTILGAVSLLLSIGIAQWIVLRPLVTRAYRWIAATAAGWLGGLAAFVALTSPLWQPGQPFGLVVVIGIAGGLVMAAVMAAVTGWFLVAILATTSAAPAAPKNTR</sequence>
<protein>
    <recommendedName>
        <fullName evidence="4">DUF385 domain-containing protein</fullName>
    </recommendedName>
</protein>
<accession>A0ABQ2KFH5</accession>
<reference evidence="3" key="1">
    <citation type="journal article" date="2019" name="Int. J. Syst. Evol. Microbiol.">
        <title>The Global Catalogue of Microorganisms (GCM) 10K type strain sequencing project: providing services to taxonomists for standard genome sequencing and annotation.</title>
        <authorList>
            <consortium name="The Broad Institute Genomics Platform"/>
            <consortium name="The Broad Institute Genome Sequencing Center for Infectious Disease"/>
            <person name="Wu L."/>
            <person name="Ma J."/>
        </authorList>
    </citation>
    <scope>NUCLEOTIDE SEQUENCE [LARGE SCALE GENOMIC DNA]</scope>
    <source>
        <strain evidence="3">CGMCC 4.7329</strain>
    </source>
</reference>
<comment type="caution">
    <text evidence="2">The sequence shown here is derived from an EMBL/GenBank/DDBJ whole genome shotgun (WGS) entry which is preliminary data.</text>
</comment>
<keyword evidence="3" id="KW-1185">Reference proteome</keyword>
<feature type="transmembrane region" description="Helical" evidence="1">
    <location>
        <begin position="205"/>
        <end position="227"/>
    </location>
</feature>
<evidence type="ECO:0000256" key="1">
    <source>
        <dbReference type="SAM" id="Phobius"/>
    </source>
</evidence>
<evidence type="ECO:0000313" key="2">
    <source>
        <dbReference type="EMBL" id="GGN79417.1"/>
    </source>
</evidence>
<proteinExistence type="predicted"/>
<feature type="transmembrane region" description="Helical" evidence="1">
    <location>
        <begin position="239"/>
        <end position="260"/>
    </location>
</feature>
<evidence type="ECO:0000313" key="3">
    <source>
        <dbReference type="Proteomes" id="UP000658127"/>
    </source>
</evidence>
<keyword evidence="1" id="KW-1133">Transmembrane helix</keyword>
<organism evidence="2 3">
    <name type="scientific">Nocardia rhizosphaerihabitans</name>
    <dbReference type="NCBI Taxonomy" id="1691570"/>
    <lineage>
        <taxon>Bacteria</taxon>
        <taxon>Bacillati</taxon>
        <taxon>Actinomycetota</taxon>
        <taxon>Actinomycetes</taxon>
        <taxon>Mycobacteriales</taxon>
        <taxon>Nocardiaceae</taxon>
        <taxon>Nocardia</taxon>
    </lineage>
</organism>
<dbReference type="Gene3D" id="2.30.110.10">
    <property type="entry name" value="Electron Transport, Fmn-binding Protein, Chain A"/>
    <property type="match status" value="1"/>
</dbReference>
<name>A0ABQ2KFH5_9NOCA</name>
<dbReference type="EMBL" id="BMNE01000003">
    <property type="protein sequence ID" value="GGN79417.1"/>
    <property type="molecule type" value="Genomic_DNA"/>
</dbReference>
<feature type="transmembrane region" description="Helical" evidence="1">
    <location>
        <begin position="300"/>
        <end position="331"/>
    </location>
</feature>
<dbReference type="Proteomes" id="UP000658127">
    <property type="component" value="Unassembled WGS sequence"/>
</dbReference>
<keyword evidence="1" id="KW-0472">Membrane</keyword>
<keyword evidence="1" id="KW-0812">Transmembrane</keyword>
<feature type="transmembrane region" description="Helical" evidence="1">
    <location>
        <begin position="272"/>
        <end position="294"/>
    </location>
</feature>
<gene>
    <name evidence="2" type="ORF">GCM10011610_27820</name>
</gene>